<reference evidence="2 3" key="1">
    <citation type="journal article" date="2017" name="Genome Biol. Evol.">
        <title>Phytophthora megakarya and P. palmivora, closely related causal agents of cacao black pod rot, underwent increases in genome sizes and gene numbers by different mechanisms.</title>
        <authorList>
            <person name="Ali S.S."/>
            <person name="Shao J."/>
            <person name="Lary D.J."/>
            <person name="Kronmiller B."/>
            <person name="Shen D."/>
            <person name="Strem M.D."/>
            <person name="Amoako-Attah I."/>
            <person name="Akrofi A.Y."/>
            <person name="Begoude B.A."/>
            <person name="Ten Hoopen G.M."/>
            <person name="Coulibaly K."/>
            <person name="Kebe B.I."/>
            <person name="Melnick R.L."/>
            <person name="Guiltinan M.J."/>
            <person name="Tyler B.M."/>
            <person name="Meinhardt L.W."/>
            <person name="Bailey B.A."/>
        </authorList>
    </citation>
    <scope>NUCLEOTIDE SEQUENCE [LARGE SCALE GENOMIC DNA]</scope>
    <source>
        <strain evidence="3">sbr112.9</strain>
    </source>
</reference>
<gene>
    <name evidence="2" type="ORF">PHPALM_12524</name>
</gene>
<feature type="compositionally biased region" description="Basic and acidic residues" evidence="1">
    <location>
        <begin position="76"/>
        <end position="86"/>
    </location>
</feature>
<sequence length="183" mass="20595">MEAVTNFIASLAIVEAQIENLVASYMVVFRQFDGYRSSSIERCQRSKSSTSNKDSGSVLRCWEDLSQKDTIAGALSKRDEGGDDMHTAQSRTKSNTKRIAAVGNIPRKEEKAIYKSDLKYAREEHRKVFSTMAKERKIPLIQPSSQNSLLSQDLASPIKYPDKTMKMSYYLGPQSGQGRLEMK</sequence>
<dbReference type="AlphaFoldDB" id="A0A2P4XZI7"/>
<organism evidence="2 3">
    <name type="scientific">Phytophthora palmivora</name>
    <dbReference type="NCBI Taxonomy" id="4796"/>
    <lineage>
        <taxon>Eukaryota</taxon>
        <taxon>Sar</taxon>
        <taxon>Stramenopiles</taxon>
        <taxon>Oomycota</taxon>
        <taxon>Peronosporomycetes</taxon>
        <taxon>Peronosporales</taxon>
        <taxon>Peronosporaceae</taxon>
        <taxon>Phytophthora</taxon>
    </lineage>
</organism>
<comment type="caution">
    <text evidence="2">The sequence shown here is derived from an EMBL/GenBank/DDBJ whole genome shotgun (WGS) entry which is preliminary data.</text>
</comment>
<dbReference type="EMBL" id="NCKW01006686">
    <property type="protein sequence ID" value="POM70972.1"/>
    <property type="molecule type" value="Genomic_DNA"/>
</dbReference>
<evidence type="ECO:0000313" key="2">
    <source>
        <dbReference type="EMBL" id="POM70972.1"/>
    </source>
</evidence>
<accession>A0A2P4XZI7</accession>
<feature type="region of interest" description="Disordered" evidence="1">
    <location>
        <begin position="75"/>
        <end position="95"/>
    </location>
</feature>
<protein>
    <submittedName>
        <fullName evidence="2">Uncharacterized protein</fullName>
    </submittedName>
</protein>
<proteinExistence type="predicted"/>
<evidence type="ECO:0000313" key="3">
    <source>
        <dbReference type="Proteomes" id="UP000237271"/>
    </source>
</evidence>
<keyword evidence="3" id="KW-1185">Reference proteome</keyword>
<dbReference type="Proteomes" id="UP000237271">
    <property type="component" value="Unassembled WGS sequence"/>
</dbReference>
<evidence type="ECO:0000256" key="1">
    <source>
        <dbReference type="SAM" id="MobiDB-lite"/>
    </source>
</evidence>
<name>A0A2P4XZI7_9STRA</name>